<accession>A0A384JW15</accession>
<keyword evidence="3" id="KW-1185">Reference proteome</keyword>
<dbReference type="RefSeq" id="XP_024551596.1">
    <property type="nucleotide sequence ID" value="XM_024695802.1"/>
</dbReference>
<protein>
    <submittedName>
        <fullName evidence="2">Uncharacterized protein</fullName>
    </submittedName>
</protein>
<organism evidence="2 3">
    <name type="scientific">Botryotinia fuckeliana (strain B05.10)</name>
    <name type="common">Noble rot fungus</name>
    <name type="synonym">Botrytis cinerea</name>
    <dbReference type="NCBI Taxonomy" id="332648"/>
    <lineage>
        <taxon>Eukaryota</taxon>
        <taxon>Fungi</taxon>
        <taxon>Dikarya</taxon>
        <taxon>Ascomycota</taxon>
        <taxon>Pezizomycotina</taxon>
        <taxon>Leotiomycetes</taxon>
        <taxon>Helotiales</taxon>
        <taxon>Sclerotiniaceae</taxon>
        <taxon>Botrytis</taxon>
    </lineage>
</organism>
<dbReference type="AlphaFoldDB" id="A0A384JW15"/>
<dbReference type="EMBL" id="CP009815">
    <property type="protein sequence ID" value="ATZ54751.1"/>
    <property type="molecule type" value="Genomic_DNA"/>
</dbReference>
<dbReference type="KEGG" id="bfu:BCIN_11g00920"/>
<sequence>MPRMLDLPVHYTDAQWRALKSKARNNHPSITPRNAEIIKETIRVYDAILKDKDPTPLPEFADSITYDKRQVNKFILYDRHTKHRHITVMSPCYLPKRRPEARVGKVQKQVDTIIKPTRDPRGPTYGFIRGPEVAAVEDEVEAENLTVVENKTVGGKKASTKKNGPAGKKTLAEKKRSARSKSKLGGSDDFVRRSSRRIGGAAPVSAGIFINEGTPESDIMNRELSKLADYNSPGSKEGSHEADEMDVDFNFLNGPPIPYNHTNLTYKSPYADIPDADESFPSGQTTISAPSTVIPDDEDNFPSRQTTISAPRTIIEDTEDRFPSRQTTLSAPRSVVPDADDMFQSHRPTISILAPRSVISDADNTFQIYRATLSAPSRIVSDIDDMFLSHQPTISAPRTVISDADDSLPSGQTTISCPNSVSSYEFRMAMGDQS</sequence>
<feature type="region of interest" description="Disordered" evidence="1">
    <location>
        <begin position="153"/>
        <end position="194"/>
    </location>
</feature>
<dbReference type="OrthoDB" id="3507298at2759"/>
<dbReference type="VEuPathDB" id="FungiDB:Bcin11g00920"/>
<evidence type="ECO:0000313" key="2">
    <source>
        <dbReference type="EMBL" id="ATZ54750.1"/>
    </source>
</evidence>
<proteinExistence type="predicted"/>
<name>A0A384JW15_BOTFB</name>
<reference evidence="2" key="4">
    <citation type="submission" date="2017-12" db="EMBL/GenBank/DDBJ databases">
        <authorList>
            <person name="van Kan J."/>
        </authorList>
    </citation>
    <scope>NUCLEOTIDE SEQUENCE</scope>
    <source>
        <strain evidence="2">B05.10</strain>
    </source>
</reference>
<dbReference type="GeneID" id="5427387"/>
<reference evidence="2 3" key="1">
    <citation type="journal article" date="2011" name="PLoS Genet.">
        <title>Genomic analysis of the necrotrophic fungal pathogens Sclerotinia sclerotiorum and Botrytis cinerea.</title>
        <authorList>
            <person name="Amselem J."/>
            <person name="Cuomo C.A."/>
            <person name="van Kan J.A."/>
            <person name="Viaud M."/>
            <person name="Benito E.P."/>
            <person name="Couloux A."/>
            <person name="Coutinho P.M."/>
            <person name="de Vries R.P."/>
            <person name="Dyer P.S."/>
            <person name="Fillinger S."/>
            <person name="Fournier E."/>
            <person name="Gout L."/>
            <person name="Hahn M."/>
            <person name="Kohn L."/>
            <person name="Lapalu N."/>
            <person name="Plummer K.M."/>
            <person name="Pradier J.M."/>
            <person name="Quevillon E."/>
            <person name="Sharon A."/>
            <person name="Simon A."/>
            <person name="ten Have A."/>
            <person name="Tudzynski B."/>
            <person name="Tudzynski P."/>
            <person name="Wincker P."/>
            <person name="Andrew M."/>
            <person name="Anthouard V."/>
            <person name="Beever R.E."/>
            <person name="Beffa R."/>
            <person name="Benoit I."/>
            <person name="Bouzid O."/>
            <person name="Brault B."/>
            <person name="Chen Z."/>
            <person name="Choquer M."/>
            <person name="Collemare J."/>
            <person name="Cotton P."/>
            <person name="Danchin E.G."/>
            <person name="Da Silva C."/>
            <person name="Gautier A."/>
            <person name="Giraud C."/>
            <person name="Giraud T."/>
            <person name="Gonzalez C."/>
            <person name="Grossetete S."/>
            <person name="Guldener U."/>
            <person name="Henrissat B."/>
            <person name="Howlett B.J."/>
            <person name="Kodira C."/>
            <person name="Kretschmer M."/>
            <person name="Lappartient A."/>
            <person name="Leroch M."/>
            <person name="Levis C."/>
            <person name="Mauceli E."/>
            <person name="Neuveglise C."/>
            <person name="Oeser B."/>
            <person name="Pearson M."/>
            <person name="Poulain J."/>
            <person name="Poussereau N."/>
            <person name="Quesneville H."/>
            <person name="Rascle C."/>
            <person name="Schumacher J."/>
            <person name="Segurens B."/>
            <person name="Sexton A."/>
            <person name="Silva E."/>
            <person name="Sirven C."/>
            <person name="Soanes D.M."/>
            <person name="Talbot N.J."/>
            <person name="Templeton M."/>
            <person name="Yandava C."/>
            <person name="Yarden O."/>
            <person name="Zeng Q."/>
            <person name="Rollins J.A."/>
            <person name="Lebrun M.H."/>
            <person name="Dickman M."/>
        </authorList>
    </citation>
    <scope>NUCLEOTIDE SEQUENCE [LARGE SCALE GENOMIC DNA]</scope>
    <source>
        <strain evidence="2 3">B05.10</strain>
    </source>
</reference>
<reference evidence="2 3" key="3">
    <citation type="journal article" date="2017" name="Mol. Plant Pathol.">
        <title>A gapless genome sequence of the fungus Botrytis cinerea.</title>
        <authorList>
            <person name="Van Kan J.A."/>
            <person name="Stassen J.H."/>
            <person name="Mosbach A."/>
            <person name="Van Der Lee T.A."/>
            <person name="Faino L."/>
            <person name="Farmer A.D."/>
            <person name="Papasotiriou D.G."/>
            <person name="Zhou S."/>
            <person name="Seidl M.F."/>
            <person name="Cottam E."/>
            <person name="Edel D."/>
            <person name="Hahn M."/>
            <person name="Schwartz D.C."/>
            <person name="Dietrich R.A."/>
            <person name="Widdison S."/>
            <person name="Scalliet G."/>
        </authorList>
    </citation>
    <scope>NUCLEOTIDE SEQUENCE [LARGE SCALE GENOMIC DNA]</scope>
    <source>
        <strain evidence="2 3">B05.10</strain>
    </source>
</reference>
<gene>
    <name evidence="2" type="ORF">BCIN_11g00920</name>
</gene>
<evidence type="ECO:0000256" key="1">
    <source>
        <dbReference type="SAM" id="MobiDB-lite"/>
    </source>
</evidence>
<dbReference type="RefSeq" id="XP_024551597.1">
    <property type="nucleotide sequence ID" value="XM_024695803.1"/>
</dbReference>
<reference evidence="2 3" key="2">
    <citation type="journal article" date="2012" name="Eukaryot. Cell">
        <title>Genome update of Botrytis cinerea strains B05.10 and T4.</title>
        <authorList>
            <person name="Staats M."/>
            <person name="van Kan J.A."/>
        </authorList>
    </citation>
    <scope>NUCLEOTIDE SEQUENCE [LARGE SCALE GENOMIC DNA]</scope>
    <source>
        <strain evidence="2 3">B05.10</strain>
    </source>
</reference>
<dbReference type="EMBL" id="CP009815">
    <property type="protein sequence ID" value="ATZ54750.1"/>
    <property type="molecule type" value="Genomic_DNA"/>
</dbReference>
<dbReference type="Proteomes" id="UP000001798">
    <property type="component" value="Chromosome 11"/>
</dbReference>
<evidence type="ECO:0000313" key="3">
    <source>
        <dbReference type="Proteomes" id="UP000001798"/>
    </source>
</evidence>